<sequence>MVIAGSLYGYDWFKIIILSLSIILGVMGSNAM</sequence>
<proteinExistence type="predicted"/>
<dbReference type="EMBL" id="BART01017997">
    <property type="protein sequence ID" value="GAG84611.1"/>
    <property type="molecule type" value="Genomic_DNA"/>
</dbReference>
<name>X1CK89_9ZZZZ</name>
<keyword evidence="1" id="KW-0812">Transmembrane</keyword>
<feature type="non-terminal residue" evidence="2">
    <location>
        <position position="32"/>
    </location>
</feature>
<protein>
    <submittedName>
        <fullName evidence="2">Uncharacterized protein</fullName>
    </submittedName>
</protein>
<reference evidence="2" key="1">
    <citation type="journal article" date="2014" name="Front. Microbiol.">
        <title>High frequency of phylogenetically diverse reductive dehalogenase-homologous genes in deep subseafloor sedimentary metagenomes.</title>
        <authorList>
            <person name="Kawai M."/>
            <person name="Futagami T."/>
            <person name="Toyoda A."/>
            <person name="Takaki Y."/>
            <person name="Nishi S."/>
            <person name="Hori S."/>
            <person name="Arai W."/>
            <person name="Tsubouchi T."/>
            <person name="Morono Y."/>
            <person name="Uchiyama I."/>
            <person name="Ito T."/>
            <person name="Fujiyama A."/>
            <person name="Inagaki F."/>
            <person name="Takami H."/>
        </authorList>
    </citation>
    <scope>NUCLEOTIDE SEQUENCE</scope>
    <source>
        <strain evidence="2">Expedition CK06-06</strain>
    </source>
</reference>
<keyword evidence="1" id="KW-1133">Transmembrane helix</keyword>
<feature type="transmembrane region" description="Helical" evidence="1">
    <location>
        <begin position="12"/>
        <end position="31"/>
    </location>
</feature>
<keyword evidence="1" id="KW-0472">Membrane</keyword>
<comment type="caution">
    <text evidence="2">The sequence shown here is derived from an EMBL/GenBank/DDBJ whole genome shotgun (WGS) entry which is preliminary data.</text>
</comment>
<evidence type="ECO:0000256" key="1">
    <source>
        <dbReference type="SAM" id="Phobius"/>
    </source>
</evidence>
<dbReference type="AlphaFoldDB" id="X1CK89"/>
<gene>
    <name evidence="2" type="ORF">S01H4_34067</name>
</gene>
<accession>X1CK89</accession>
<evidence type="ECO:0000313" key="2">
    <source>
        <dbReference type="EMBL" id="GAG84611.1"/>
    </source>
</evidence>
<organism evidence="2">
    <name type="scientific">marine sediment metagenome</name>
    <dbReference type="NCBI Taxonomy" id="412755"/>
    <lineage>
        <taxon>unclassified sequences</taxon>
        <taxon>metagenomes</taxon>
        <taxon>ecological metagenomes</taxon>
    </lineage>
</organism>